<proteinExistence type="inferred from homology"/>
<evidence type="ECO:0000259" key="2">
    <source>
        <dbReference type="Pfam" id="PF25954"/>
    </source>
</evidence>
<dbReference type="Gene3D" id="2.40.50.100">
    <property type="match status" value="1"/>
</dbReference>
<comment type="caution">
    <text evidence="3">The sequence shown here is derived from an EMBL/GenBank/DDBJ whole genome shotgun (WGS) entry which is preliminary data.</text>
</comment>
<dbReference type="NCBIfam" id="TIGR01730">
    <property type="entry name" value="RND_mfp"/>
    <property type="match status" value="1"/>
</dbReference>
<organism evidence="3 4">
    <name type="scientific">Oceanisphaera ostreae</name>
    <dbReference type="NCBI Taxonomy" id="914151"/>
    <lineage>
        <taxon>Bacteria</taxon>
        <taxon>Pseudomonadati</taxon>
        <taxon>Pseudomonadota</taxon>
        <taxon>Gammaproteobacteria</taxon>
        <taxon>Aeromonadales</taxon>
        <taxon>Aeromonadaceae</taxon>
        <taxon>Oceanisphaera</taxon>
    </lineage>
</organism>
<reference evidence="4" key="1">
    <citation type="journal article" date="2019" name="Int. J. Syst. Evol. Microbiol.">
        <title>The Global Catalogue of Microorganisms (GCM) 10K type strain sequencing project: providing services to taxonomists for standard genome sequencing and annotation.</title>
        <authorList>
            <consortium name="The Broad Institute Genomics Platform"/>
            <consortium name="The Broad Institute Genome Sequencing Center for Infectious Disease"/>
            <person name="Wu L."/>
            <person name="Ma J."/>
        </authorList>
    </citation>
    <scope>NUCLEOTIDE SEQUENCE [LARGE SCALE GENOMIC DNA]</scope>
    <source>
        <strain evidence="4">CCUG 60525</strain>
    </source>
</reference>
<protein>
    <submittedName>
        <fullName evidence="3">Efflux RND transporter periplasmic adaptor subunit</fullName>
    </submittedName>
</protein>
<evidence type="ECO:0000313" key="3">
    <source>
        <dbReference type="EMBL" id="MFD1007815.1"/>
    </source>
</evidence>
<dbReference type="PANTHER" id="PTHR30469">
    <property type="entry name" value="MULTIDRUG RESISTANCE PROTEIN MDTA"/>
    <property type="match status" value="1"/>
</dbReference>
<feature type="domain" description="CusB-like beta-barrel" evidence="2">
    <location>
        <begin position="218"/>
        <end position="287"/>
    </location>
</feature>
<dbReference type="RefSeq" id="WP_379557798.1">
    <property type="nucleotide sequence ID" value="NZ_JBHTJS010000025.1"/>
</dbReference>
<dbReference type="InterPro" id="IPR058792">
    <property type="entry name" value="Beta-barrel_RND_2"/>
</dbReference>
<accession>A0ABW3KG79</accession>
<comment type="similarity">
    <text evidence="1">Belongs to the membrane fusion protein (MFP) (TC 8.A.1) family.</text>
</comment>
<dbReference type="EMBL" id="JBHTJS010000025">
    <property type="protein sequence ID" value="MFD1007815.1"/>
    <property type="molecule type" value="Genomic_DNA"/>
</dbReference>
<dbReference type="Pfam" id="PF25954">
    <property type="entry name" value="Beta-barrel_RND_2"/>
    <property type="match status" value="1"/>
</dbReference>
<sequence>MAVNRAKQWLTRHKKWGGVLLVLLVLLFWLWRGELYQAQDADSAAPVTESGQTKEAERFYVEVRQFHAEPYQARVLLQGQLMPAHSLVLRAQVSGTLLKRPELGQQTAADEVLITLSDDGRKAGLTQAKADVVLRQAEVNAATRLRRSQHLSETDYLSVKAAAAASKAALARAQLALVHTQITAPFAGSIDALPVEEGSFVQAGDELLTLVDASSLKLSATVPQQQVADLTVGLPVTAVLLDGRELSGQLSFIAQAADQQTRSYALEAKLDNSDGWRVAGASAGLHIQLPAQPAYRLSPALLALDDNGRLAVKVVDDQNRMQRVAINLLSITPDEAWISGLADSARIITRGAGFVSEGEHVNIRQQEPKL</sequence>
<dbReference type="Gene3D" id="1.10.287.470">
    <property type="entry name" value="Helix hairpin bin"/>
    <property type="match status" value="1"/>
</dbReference>
<dbReference type="PANTHER" id="PTHR30469:SF29">
    <property type="entry name" value="BLR2860 PROTEIN"/>
    <property type="match status" value="1"/>
</dbReference>
<evidence type="ECO:0000313" key="4">
    <source>
        <dbReference type="Proteomes" id="UP001597048"/>
    </source>
</evidence>
<dbReference type="InterPro" id="IPR006143">
    <property type="entry name" value="RND_pump_MFP"/>
</dbReference>
<keyword evidence="4" id="KW-1185">Reference proteome</keyword>
<evidence type="ECO:0000256" key="1">
    <source>
        <dbReference type="ARBA" id="ARBA00009477"/>
    </source>
</evidence>
<dbReference type="SUPFAM" id="SSF111369">
    <property type="entry name" value="HlyD-like secretion proteins"/>
    <property type="match status" value="1"/>
</dbReference>
<dbReference type="Proteomes" id="UP001597048">
    <property type="component" value="Unassembled WGS sequence"/>
</dbReference>
<name>A0ABW3KG79_9GAMM</name>
<gene>
    <name evidence="3" type="ORF">ACFQ1C_06590</name>
</gene>
<dbReference type="Gene3D" id="2.40.30.170">
    <property type="match status" value="1"/>
</dbReference>